<accession>A0A2C6MF41</accession>
<keyword evidence="2" id="KW-1185">Reference proteome</keyword>
<gene>
    <name evidence="1" type="ORF">P378_12855</name>
</gene>
<comment type="caution">
    <text evidence="1">The sequence shown here is derived from an EMBL/GenBank/DDBJ whole genome shotgun (WGS) entry which is preliminary data.</text>
</comment>
<organism evidence="1 2">
    <name type="scientific">Desulforamulus profundi</name>
    <dbReference type="NCBI Taxonomy" id="1383067"/>
    <lineage>
        <taxon>Bacteria</taxon>
        <taxon>Bacillati</taxon>
        <taxon>Bacillota</taxon>
        <taxon>Clostridia</taxon>
        <taxon>Eubacteriales</taxon>
        <taxon>Peptococcaceae</taxon>
        <taxon>Desulforamulus</taxon>
    </lineage>
</organism>
<reference evidence="1 2" key="1">
    <citation type="submission" date="2013-09" db="EMBL/GenBank/DDBJ databases">
        <title>Biodegradation of hydrocarbons in the deep terrestrial subsurface : characterization of a microbial consortium composed of two Desulfotomaculum species originating from a deep geological formation.</title>
        <authorList>
            <person name="Aullo T."/>
            <person name="Berlendis S."/>
            <person name="Lascourreges J.-F."/>
            <person name="Dessort D."/>
            <person name="Saint-Laurent S."/>
            <person name="Schraauwers B."/>
            <person name="Mas J."/>
            <person name="Magot M."/>
            <person name="Ranchou-Peyruse A."/>
        </authorList>
    </citation>
    <scope>NUCLEOTIDE SEQUENCE [LARGE SCALE GENOMIC DNA]</scope>
    <source>
        <strain evidence="1 2">Bs107</strain>
    </source>
</reference>
<protein>
    <submittedName>
        <fullName evidence="1">Uncharacterized protein</fullName>
    </submittedName>
</protein>
<proteinExistence type="predicted"/>
<dbReference type="AlphaFoldDB" id="A0A2C6MF41"/>
<name>A0A2C6MF41_9FIRM</name>
<evidence type="ECO:0000313" key="1">
    <source>
        <dbReference type="EMBL" id="PHJ38003.1"/>
    </source>
</evidence>
<sequence length="38" mass="4192">MQRVSIPKAEFAVIGSSSTFSISFPEDINHPEIKVLES</sequence>
<evidence type="ECO:0000313" key="2">
    <source>
        <dbReference type="Proteomes" id="UP000222564"/>
    </source>
</evidence>
<dbReference type="EMBL" id="AWQQ01000067">
    <property type="protein sequence ID" value="PHJ38003.1"/>
    <property type="molecule type" value="Genomic_DNA"/>
</dbReference>
<dbReference type="Proteomes" id="UP000222564">
    <property type="component" value="Unassembled WGS sequence"/>
</dbReference>